<evidence type="ECO:0000313" key="1">
    <source>
        <dbReference type="EMBL" id="QJA76194.1"/>
    </source>
</evidence>
<dbReference type="AlphaFoldDB" id="A0A6M3L6M2"/>
<protein>
    <submittedName>
        <fullName evidence="2">Uncharacterized protein</fullName>
    </submittedName>
</protein>
<sequence length="59" mass="6738">MNTKIEIRITRSTLSRGIEARIKKAMAEIGARHKYSVCFALKTETQMVFEIPPKMEDPA</sequence>
<dbReference type="EMBL" id="MT142880">
    <property type="protein sequence ID" value="QJA89949.1"/>
    <property type="molecule type" value="Genomic_DNA"/>
</dbReference>
<proteinExistence type="predicted"/>
<gene>
    <name evidence="1" type="ORF">MM415A01563_0012</name>
    <name evidence="2" type="ORF">MM415B02467_0011</name>
</gene>
<accession>A0A6M3L6M2</accession>
<dbReference type="EMBL" id="MT142210">
    <property type="protein sequence ID" value="QJA76194.1"/>
    <property type="molecule type" value="Genomic_DNA"/>
</dbReference>
<organism evidence="2">
    <name type="scientific">viral metagenome</name>
    <dbReference type="NCBI Taxonomy" id="1070528"/>
    <lineage>
        <taxon>unclassified sequences</taxon>
        <taxon>metagenomes</taxon>
        <taxon>organismal metagenomes</taxon>
    </lineage>
</organism>
<name>A0A6M3L6M2_9ZZZZ</name>
<evidence type="ECO:0000313" key="2">
    <source>
        <dbReference type="EMBL" id="QJA89949.1"/>
    </source>
</evidence>
<reference evidence="2" key="1">
    <citation type="submission" date="2020-03" db="EMBL/GenBank/DDBJ databases">
        <title>The deep terrestrial virosphere.</title>
        <authorList>
            <person name="Holmfeldt K."/>
            <person name="Nilsson E."/>
            <person name="Simone D."/>
            <person name="Lopez-Fernandez M."/>
            <person name="Wu X."/>
            <person name="de Brujin I."/>
            <person name="Lundin D."/>
            <person name="Andersson A."/>
            <person name="Bertilsson S."/>
            <person name="Dopson M."/>
        </authorList>
    </citation>
    <scope>NUCLEOTIDE SEQUENCE</scope>
    <source>
        <strain evidence="1">MM415A01563</strain>
        <strain evidence="2">MM415B02467</strain>
    </source>
</reference>